<feature type="repeat" description="ANK" evidence="2">
    <location>
        <begin position="88"/>
        <end position="120"/>
    </location>
</feature>
<evidence type="ECO:0000313" key="4">
    <source>
        <dbReference type="Proteomes" id="UP000002038"/>
    </source>
</evidence>
<accession>A0A179U8H9</accession>
<gene>
    <name evidence="3" type="ORF">BDBG_00881</name>
</gene>
<dbReference type="AlphaFoldDB" id="A0A179U8H9"/>
<dbReference type="OrthoDB" id="4188641at2759"/>
<sequence>MAYRIRKKRSQTLSVYETAIYECGQLSSAAVKLPISHIIQLINKKENKLEEMDITGRTPLSWAAEWGRLDVVELLLDRGAELDRMDWNGRSALSWVAEGGSLTVIQLLIKRGADVNLRDVEGTGSLGWAHWTGRGENYNLV</sequence>
<dbReference type="InterPro" id="IPR002110">
    <property type="entry name" value="Ankyrin_rpt"/>
</dbReference>
<evidence type="ECO:0000313" key="3">
    <source>
        <dbReference type="EMBL" id="OAT04294.1"/>
    </source>
</evidence>
<organism evidence="3 4">
    <name type="scientific">Blastomyces gilchristii (strain SLH14081)</name>
    <name type="common">Blastomyces dermatitidis</name>
    <dbReference type="NCBI Taxonomy" id="559298"/>
    <lineage>
        <taxon>Eukaryota</taxon>
        <taxon>Fungi</taxon>
        <taxon>Dikarya</taxon>
        <taxon>Ascomycota</taxon>
        <taxon>Pezizomycotina</taxon>
        <taxon>Eurotiomycetes</taxon>
        <taxon>Eurotiomycetidae</taxon>
        <taxon>Onygenales</taxon>
        <taxon>Ajellomycetaceae</taxon>
        <taxon>Blastomyces</taxon>
    </lineage>
</organism>
<dbReference type="SMART" id="SM00248">
    <property type="entry name" value="ANK"/>
    <property type="match status" value="2"/>
</dbReference>
<dbReference type="PROSITE" id="PS50088">
    <property type="entry name" value="ANK_REPEAT"/>
    <property type="match status" value="2"/>
</dbReference>
<protein>
    <submittedName>
        <fullName evidence="3">Uncharacterized protein</fullName>
    </submittedName>
</protein>
<dbReference type="Gene3D" id="1.25.40.20">
    <property type="entry name" value="Ankyrin repeat-containing domain"/>
    <property type="match status" value="1"/>
</dbReference>
<proteinExistence type="predicted"/>
<dbReference type="GeneID" id="8507650"/>
<dbReference type="Pfam" id="PF12796">
    <property type="entry name" value="Ank_2"/>
    <property type="match status" value="1"/>
</dbReference>
<dbReference type="PROSITE" id="PS50297">
    <property type="entry name" value="ANK_REP_REGION"/>
    <property type="match status" value="2"/>
</dbReference>
<dbReference type="RefSeq" id="XP_031576094.1">
    <property type="nucleotide sequence ID" value="XM_031720094.1"/>
</dbReference>
<dbReference type="PANTHER" id="PTHR24119">
    <property type="entry name" value="ACYL-COA-BINDING DOMAIN-CONTAINING PROTEIN 6"/>
    <property type="match status" value="1"/>
</dbReference>
<dbReference type="SUPFAM" id="SSF48403">
    <property type="entry name" value="Ankyrin repeat"/>
    <property type="match status" value="1"/>
</dbReference>
<dbReference type="Proteomes" id="UP000002038">
    <property type="component" value="Unassembled WGS sequence"/>
</dbReference>
<feature type="repeat" description="ANK" evidence="2">
    <location>
        <begin position="55"/>
        <end position="87"/>
    </location>
</feature>
<evidence type="ECO:0000256" key="1">
    <source>
        <dbReference type="ARBA" id="ARBA00023121"/>
    </source>
</evidence>
<dbReference type="EMBL" id="GG657448">
    <property type="protein sequence ID" value="OAT04294.1"/>
    <property type="molecule type" value="Genomic_DNA"/>
</dbReference>
<dbReference type="PRINTS" id="PR01415">
    <property type="entry name" value="ANKYRIN"/>
</dbReference>
<dbReference type="PANTHER" id="PTHR24119:SF0">
    <property type="entry name" value="ACYL-COA-BINDING DOMAIN-CONTAINING PROTEIN 6"/>
    <property type="match status" value="1"/>
</dbReference>
<dbReference type="STRING" id="559298.A0A179U8H9"/>
<keyword evidence="2" id="KW-0040">ANK repeat</keyword>
<keyword evidence="1" id="KW-0446">Lipid-binding</keyword>
<name>A0A179U8H9_BLAGS</name>
<dbReference type="VEuPathDB" id="FungiDB:BDBG_00881"/>
<dbReference type="InterPro" id="IPR036770">
    <property type="entry name" value="Ankyrin_rpt-contain_sf"/>
</dbReference>
<dbReference type="KEGG" id="bgh:BDBG_00881"/>
<reference evidence="4" key="1">
    <citation type="journal article" date="2015" name="PLoS Genet.">
        <title>The dynamic genome and transcriptome of the human fungal pathogen Blastomyces and close relative Emmonsia.</title>
        <authorList>
            <person name="Munoz J.F."/>
            <person name="Gauthier G.M."/>
            <person name="Desjardins C.A."/>
            <person name="Gallo J.E."/>
            <person name="Holder J."/>
            <person name="Sullivan T.D."/>
            <person name="Marty A.J."/>
            <person name="Carmen J.C."/>
            <person name="Chen Z."/>
            <person name="Ding L."/>
            <person name="Gujja S."/>
            <person name="Magrini V."/>
            <person name="Misas E."/>
            <person name="Mitreva M."/>
            <person name="Priest M."/>
            <person name="Saif S."/>
            <person name="Whiston E.A."/>
            <person name="Young S."/>
            <person name="Zeng Q."/>
            <person name="Goldman W.E."/>
            <person name="Mardis E.R."/>
            <person name="Taylor J.W."/>
            <person name="McEwen J.G."/>
            <person name="Clay O.K."/>
            <person name="Klein B.S."/>
            <person name="Cuomo C.A."/>
        </authorList>
    </citation>
    <scope>NUCLEOTIDE SEQUENCE [LARGE SCALE GENOMIC DNA]</scope>
    <source>
        <strain evidence="4">SLH14081</strain>
    </source>
</reference>
<evidence type="ECO:0000256" key="2">
    <source>
        <dbReference type="PROSITE-ProRule" id="PRU00023"/>
    </source>
</evidence>
<keyword evidence="4" id="KW-1185">Reference proteome</keyword>
<dbReference type="GO" id="GO:0000062">
    <property type="term" value="F:fatty-acyl-CoA binding"/>
    <property type="evidence" value="ECO:0007669"/>
    <property type="project" value="TreeGrafter"/>
</dbReference>